<accession>A0ABW2KKZ5</accession>
<sequence>MSLSDSSHKRRATFASRVLAERLAGAGAPLIPREHSLRTRGVGRLSLRDLAREVGVSHAAPRRHFPERRDLLDALAEAGFRRLGESIRHAINGLATLVNTGLIDGGRLDELTDTAVNQFLKGAAP</sequence>
<gene>
    <name evidence="3" type="ORF">ACFQRF_20110</name>
</gene>
<dbReference type="SUPFAM" id="SSF46689">
    <property type="entry name" value="Homeodomain-like"/>
    <property type="match status" value="1"/>
</dbReference>
<keyword evidence="1" id="KW-0238">DNA-binding</keyword>
<evidence type="ECO:0000313" key="4">
    <source>
        <dbReference type="Proteomes" id="UP001596540"/>
    </source>
</evidence>
<dbReference type="Proteomes" id="UP001596540">
    <property type="component" value="Unassembled WGS sequence"/>
</dbReference>
<evidence type="ECO:0000313" key="3">
    <source>
        <dbReference type="EMBL" id="MFC7330038.1"/>
    </source>
</evidence>
<evidence type="ECO:0000256" key="1">
    <source>
        <dbReference type="ARBA" id="ARBA00023125"/>
    </source>
</evidence>
<proteinExistence type="predicted"/>
<protein>
    <submittedName>
        <fullName evidence="3">TetR/AcrR family transcriptional regulator</fullName>
    </submittedName>
</protein>
<dbReference type="RefSeq" id="WP_379872685.1">
    <property type="nucleotide sequence ID" value="NZ_JBHTBH010000010.1"/>
</dbReference>
<dbReference type="InterPro" id="IPR009057">
    <property type="entry name" value="Homeodomain-like_sf"/>
</dbReference>
<dbReference type="InterPro" id="IPR001647">
    <property type="entry name" value="HTH_TetR"/>
</dbReference>
<keyword evidence="4" id="KW-1185">Reference proteome</keyword>
<dbReference type="Gene3D" id="1.10.357.10">
    <property type="entry name" value="Tetracycline Repressor, domain 2"/>
    <property type="match status" value="1"/>
</dbReference>
<feature type="domain" description="HTH tetR-type" evidence="2">
    <location>
        <begin position="38"/>
        <end position="75"/>
    </location>
</feature>
<dbReference type="Pfam" id="PF00440">
    <property type="entry name" value="TetR_N"/>
    <property type="match status" value="1"/>
</dbReference>
<reference evidence="4" key="1">
    <citation type="journal article" date="2019" name="Int. J. Syst. Evol. Microbiol.">
        <title>The Global Catalogue of Microorganisms (GCM) 10K type strain sequencing project: providing services to taxonomists for standard genome sequencing and annotation.</title>
        <authorList>
            <consortium name="The Broad Institute Genomics Platform"/>
            <consortium name="The Broad Institute Genome Sequencing Center for Infectious Disease"/>
            <person name="Wu L."/>
            <person name="Ma J."/>
        </authorList>
    </citation>
    <scope>NUCLEOTIDE SEQUENCE [LARGE SCALE GENOMIC DNA]</scope>
    <source>
        <strain evidence="4">CGMCC 4.7382</strain>
    </source>
</reference>
<name>A0ABW2KKZ5_9ACTN</name>
<comment type="caution">
    <text evidence="3">The sequence shown here is derived from an EMBL/GenBank/DDBJ whole genome shotgun (WGS) entry which is preliminary data.</text>
</comment>
<organism evidence="3 4">
    <name type="scientific">Marinactinospora rubrisoli</name>
    <dbReference type="NCBI Taxonomy" id="2715399"/>
    <lineage>
        <taxon>Bacteria</taxon>
        <taxon>Bacillati</taxon>
        <taxon>Actinomycetota</taxon>
        <taxon>Actinomycetes</taxon>
        <taxon>Streptosporangiales</taxon>
        <taxon>Nocardiopsidaceae</taxon>
        <taxon>Marinactinospora</taxon>
    </lineage>
</organism>
<evidence type="ECO:0000259" key="2">
    <source>
        <dbReference type="Pfam" id="PF00440"/>
    </source>
</evidence>
<dbReference type="EMBL" id="JBHTBH010000010">
    <property type="protein sequence ID" value="MFC7330038.1"/>
    <property type="molecule type" value="Genomic_DNA"/>
</dbReference>